<dbReference type="Proteomes" id="UP000220922">
    <property type="component" value="Unassembled WGS sequence"/>
</dbReference>
<dbReference type="Pfam" id="PF13480">
    <property type="entry name" value="Acetyltransf_6"/>
    <property type="match status" value="1"/>
</dbReference>
<dbReference type="InterPro" id="IPR016181">
    <property type="entry name" value="Acyl_CoA_acyltransferase"/>
</dbReference>
<dbReference type="Gene3D" id="3.40.630.30">
    <property type="match status" value="1"/>
</dbReference>
<dbReference type="SUPFAM" id="SSF55729">
    <property type="entry name" value="Acyl-CoA N-acyltransferases (Nat)"/>
    <property type="match status" value="1"/>
</dbReference>
<reference evidence="2 3" key="1">
    <citation type="submission" date="2016-05" db="EMBL/GenBank/DDBJ databases">
        <authorList>
            <person name="Lavstsen T."/>
            <person name="Jespersen J.S."/>
        </authorList>
    </citation>
    <scope>NUCLEOTIDE SEQUENCE [LARGE SCALE GENOMIC DNA]</scope>
    <source>
        <strain evidence="2 3">B7-9</strain>
    </source>
</reference>
<sequence>MQPVPEDFWWNVARQCEYATFYHTPLWRDIALQANPQAHRDETFAVVLPSGVRVVFPMISTRQLGSFRWLQATFENCYGGFIADGPVEPHEATAIYQHIFDWSTYTFYNIDNPLGPALPEEIQAQCSDVYNEPTYLVELDADFETVFGRFQRTQRKDYRRGLRNGVAVRLAQSLEEYRIYYGIYQDALDRWSEGTLASYEWHLFELFYQFSQNYPEEIKLWVFTLEEQIVGGTLIFYWGAVASAWNGTAHRDFLSYDVMPVGDTEIIRDAIKRGYRYFDFNTSGNKEGVQTYKLRFAPTTKPIHMWRFESPLLQPMQQIYWKATGKR</sequence>
<comment type="caution">
    <text evidence="2">The sequence shown here is derived from an EMBL/GenBank/DDBJ whole genome shotgun (WGS) entry which is preliminary data.</text>
</comment>
<dbReference type="PANTHER" id="PTHR36174">
    <property type="entry name" value="LIPID II:GLYCINE GLYCYLTRANSFERASE"/>
    <property type="match status" value="1"/>
</dbReference>
<dbReference type="PANTHER" id="PTHR36174:SF1">
    <property type="entry name" value="LIPID II:GLYCINE GLYCYLTRANSFERASE"/>
    <property type="match status" value="1"/>
</dbReference>
<dbReference type="InterPro" id="IPR050644">
    <property type="entry name" value="PG_Glycine_Bridge_Synth"/>
</dbReference>
<dbReference type="AlphaFoldDB" id="A0A2H3KS47"/>
<protein>
    <recommendedName>
        <fullName evidence="1">BioF2-like acetyltransferase domain-containing protein</fullName>
    </recommendedName>
</protein>
<dbReference type="InterPro" id="IPR038740">
    <property type="entry name" value="BioF2-like_GNAT_dom"/>
</dbReference>
<keyword evidence="3" id="KW-1185">Reference proteome</keyword>
<evidence type="ECO:0000259" key="1">
    <source>
        <dbReference type="Pfam" id="PF13480"/>
    </source>
</evidence>
<name>A0A2H3KS47_9CHLR</name>
<evidence type="ECO:0000313" key="3">
    <source>
        <dbReference type="Proteomes" id="UP000220922"/>
    </source>
</evidence>
<feature type="domain" description="BioF2-like acetyltransferase" evidence="1">
    <location>
        <begin position="153"/>
        <end position="293"/>
    </location>
</feature>
<organism evidence="2 3">
    <name type="scientific">Candidatus Chloroploca asiatica</name>
    <dbReference type="NCBI Taxonomy" id="1506545"/>
    <lineage>
        <taxon>Bacteria</taxon>
        <taxon>Bacillati</taxon>
        <taxon>Chloroflexota</taxon>
        <taxon>Chloroflexia</taxon>
        <taxon>Chloroflexales</taxon>
        <taxon>Chloroflexineae</taxon>
        <taxon>Oscillochloridaceae</taxon>
        <taxon>Candidatus Chloroploca</taxon>
    </lineage>
</organism>
<evidence type="ECO:0000313" key="2">
    <source>
        <dbReference type="EMBL" id="PDV98065.1"/>
    </source>
</evidence>
<gene>
    <name evidence="2" type="ORF">A9Q02_03010</name>
</gene>
<dbReference type="EMBL" id="LYXE01000110">
    <property type="protein sequence ID" value="PDV98065.1"/>
    <property type="molecule type" value="Genomic_DNA"/>
</dbReference>
<proteinExistence type="predicted"/>
<accession>A0A2H3KS47</accession>